<proteinExistence type="predicted"/>
<dbReference type="AlphaFoldDB" id="A0AAD8ZE64"/>
<dbReference type="InterPro" id="IPR050392">
    <property type="entry name" value="Collagen/C1q_domain"/>
</dbReference>
<feature type="domain" description="C1q" evidence="9">
    <location>
        <begin position="986"/>
        <end position="1126"/>
    </location>
</feature>
<sequence>MPYRVTHTTFPQGLEGHKTGGPDGTDLGCRNPGGSSWRRMFDLYGVSRLVLANGMPPPFVHSHKGGLSVPCLFGVFTPAPIKAPFPLHESLEPEQLTSIPAMAQHFLCCLVALALPGHIQGAGPYAGHSQHVDQSLALSAAQDGARPVSRHRNWCAYVVVKTVSCVMEDGVETYVKPDFQRCSWGQCSRVVAYRTYRRPRYKIAYKMVTEMEWKCCHGYSGEDCSHSSHGDSQVSSGRPSTTQTGSRNEQEVGGGRGDSDKIRQLEEKIQSLTRDLQDVKSGLHGVNQRLQEESRHRDDHGGHNPSDAAPPKMKETINSIQTKLDMLDNMTQMHDRTLNNISNHLGSTSEDRGGHYGTLKEEVLRELELRVALSCSTCQSGVENVLQQQREDRERIRALEKHVSVMEQHHKQTLEVLHGELSHLRSCCDSAVDLERRVGAVERKASSTAEAHDILQGRLEKELKGMSGNGGRGKAPEERLNGRLRDLERRLNGTVRKAEQKCAHTESSMKELLHREIGQIRNSVLTRDHSIRMTNIQLDITELKGSVYDHRDRITQLENTTSVLCAETCAAQEKGNRTEDMVKTLEWKVVANKEDIRRFDTRLKDLSVSGDSLIGHVSDLSQDVQKLQRLMGENGENFNMIVTEVETLGKDRNDCSSAIGSLGDELRGFRNATSDVLKRWHGEITNLWNKVDSDESMCSQVCSNLQEEVGKLKEEVEVCQGQCKISMSQQNSLTGTLNKELQSIQGELLGVKLNIGVLNDTLKGLGHTVHRHGNTLINLGNSKDRIFSEIDKIQENLTEYIEDSQGRFNQVGREIDNFSSNMLVELGECRRAGEGLEKRLLKLEDVCERLDSLSQNLQQIRDGLSRHVSGLWTCVNGLNTSVVSHGVAIDSIQNVHLENIQDKLTNLNSSLLHMHNKFQTFTEQDFTGPPGPQGENGNPGMPGPQGPPGREGPQGIPGKQGLVGPPGGSTASASEVKRVSPPGDKENIPRLAFSAALTRPQVNAGTIVFNKVFVNEGEAYNQHTGVFTAPVEGHYYFSAVLTGHKNVKVEAVLSKSNYGIARGDSAGYQPEGLEKPIAETRHTPGSLVVFSVILLLQEGESVCIDLVTGKLADSVEPLTIFNGMLL</sequence>
<feature type="compositionally biased region" description="Basic and acidic residues" evidence="8">
    <location>
        <begin position="975"/>
        <end position="987"/>
    </location>
</feature>
<evidence type="ECO:0000256" key="6">
    <source>
        <dbReference type="ARBA" id="ARBA00023157"/>
    </source>
</evidence>
<evidence type="ECO:0000256" key="3">
    <source>
        <dbReference type="ARBA" id="ARBA00022530"/>
    </source>
</evidence>
<evidence type="ECO:0000259" key="10">
    <source>
        <dbReference type="PROSITE" id="PS51041"/>
    </source>
</evidence>
<reference evidence="11" key="1">
    <citation type="submission" date="2023-03" db="EMBL/GenBank/DDBJ databases">
        <title>Electrophorus voltai genome.</title>
        <authorList>
            <person name="Bian C."/>
        </authorList>
    </citation>
    <scope>NUCLEOTIDE SEQUENCE</scope>
    <source>
        <strain evidence="11">CB-2022</strain>
        <tissue evidence="11">Muscle</tissue>
    </source>
</reference>
<feature type="compositionally biased region" description="Basic and acidic residues" evidence="8">
    <location>
        <begin position="291"/>
        <end position="302"/>
    </location>
</feature>
<feature type="coiled-coil region" evidence="7">
    <location>
        <begin position="477"/>
        <end position="515"/>
    </location>
</feature>
<evidence type="ECO:0008006" key="13">
    <source>
        <dbReference type="Google" id="ProtNLM"/>
    </source>
</evidence>
<evidence type="ECO:0000256" key="2">
    <source>
        <dbReference type="ARBA" id="ARBA00022525"/>
    </source>
</evidence>
<evidence type="ECO:0000313" key="11">
    <source>
        <dbReference type="EMBL" id="KAK1796373.1"/>
    </source>
</evidence>
<organism evidence="11 12">
    <name type="scientific">Electrophorus voltai</name>
    <dbReference type="NCBI Taxonomy" id="2609070"/>
    <lineage>
        <taxon>Eukaryota</taxon>
        <taxon>Metazoa</taxon>
        <taxon>Chordata</taxon>
        <taxon>Craniata</taxon>
        <taxon>Vertebrata</taxon>
        <taxon>Euteleostomi</taxon>
        <taxon>Actinopterygii</taxon>
        <taxon>Neopterygii</taxon>
        <taxon>Teleostei</taxon>
        <taxon>Ostariophysi</taxon>
        <taxon>Gymnotiformes</taxon>
        <taxon>Gymnotoidei</taxon>
        <taxon>Gymnotidae</taxon>
        <taxon>Electrophorus</taxon>
    </lineage>
</organism>
<gene>
    <name evidence="11" type="ORF">P4O66_008901</name>
</gene>
<keyword evidence="2" id="KW-0964">Secreted</keyword>
<keyword evidence="5 7" id="KW-0175">Coiled coil</keyword>
<dbReference type="PROSITE" id="PS51041">
    <property type="entry name" value="EMI"/>
    <property type="match status" value="1"/>
</dbReference>
<keyword evidence="3" id="KW-0272">Extracellular matrix</keyword>
<comment type="subcellular location">
    <subcellularLocation>
        <location evidence="1">Secreted</location>
        <location evidence="1">Extracellular space</location>
        <location evidence="1">Extracellular matrix</location>
    </subcellularLocation>
</comment>
<evidence type="ECO:0000313" key="12">
    <source>
        <dbReference type="Proteomes" id="UP001239994"/>
    </source>
</evidence>
<feature type="domain" description="EMI" evidence="10">
    <location>
        <begin position="151"/>
        <end position="226"/>
    </location>
</feature>
<dbReference type="InterPro" id="IPR008160">
    <property type="entry name" value="Collagen"/>
</dbReference>
<dbReference type="InterPro" id="IPR011489">
    <property type="entry name" value="EMI_domain"/>
</dbReference>
<dbReference type="PROSITE" id="PS50871">
    <property type="entry name" value="C1Q"/>
    <property type="match status" value="1"/>
</dbReference>
<evidence type="ECO:0000256" key="4">
    <source>
        <dbReference type="ARBA" id="ARBA00022729"/>
    </source>
</evidence>
<dbReference type="InterPro" id="IPR008983">
    <property type="entry name" value="Tumour_necrosis_fac-like_dom"/>
</dbReference>
<dbReference type="Pfam" id="PF00386">
    <property type="entry name" value="C1q"/>
    <property type="match status" value="1"/>
</dbReference>
<feature type="region of interest" description="Disordered" evidence="8">
    <location>
        <begin position="922"/>
        <end position="987"/>
    </location>
</feature>
<feature type="compositionally biased region" description="Polar residues" evidence="8">
    <location>
        <begin position="238"/>
        <end position="247"/>
    </location>
</feature>
<evidence type="ECO:0000256" key="7">
    <source>
        <dbReference type="SAM" id="Coils"/>
    </source>
</evidence>
<dbReference type="Gene3D" id="2.60.120.40">
    <property type="match status" value="1"/>
</dbReference>
<dbReference type="PANTHER" id="PTHR15427:SF1">
    <property type="entry name" value="EMILIN-1"/>
    <property type="match status" value="1"/>
</dbReference>
<dbReference type="SUPFAM" id="SSF49842">
    <property type="entry name" value="TNF-like"/>
    <property type="match status" value="1"/>
</dbReference>
<keyword evidence="12" id="KW-1185">Reference proteome</keyword>
<dbReference type="Pfam" id="PF01391">
    <property type="entry name" value="Collagen"/>
    <property type="match status" value="1"/>
</dbReference>
<dbReference type="InterPro" id="IPR001073">
    <property type="entry name" value="C1q_dom"/>
</dbReference>
<dbReference type="Pfam" id="PF07546">
    <property type="entry name" value="EMI"/>
    <property type="match status" value="1"/>
</dbReference>
<dbReference type="PANTHER" id="PTHR15427">
    <property type="entry name" value="EMILIN ELASTIN MICROFIBRIL INTERFACE-LOCATED PROTEIN ELASTIN MICROFIBRIL INTERFACER"/>
    <property type="match status" value="1"/>
</dbReference>
<feature type="compositionally biased region" description="Polar residues" evidence="8">
    <location>
        <begin position="1"/>
        <end position="11"/>
    </location>
</feature>
<feature type="region of interest" description="Disordered" evidence="8">
    <location>
        <begin position="1"/>
        <end position="26"/>
    </location>
</feature>
<protein>
    <recommendedName>
        <fullName evidence="13">Elastin microfibril interfacer 1a</fullName>
    </recommendedName>
</protein>
<dbReference type="EMBL" id="JAROKS010000015">
    <property type="protein sequence ID" value="KAK1796373.1"/>
    <property type="molecule type" value="Genomic_DNA"/>
</dbReference>
<feature type="region of interest" description="Disordered" evidence="8">
    <location>
        <begin position="226"/>
        <end position="262"/>
    </location>
</feature>
<evidence type="ECO:0000256" key="5">
    <source>
        <dbReference type="ARBA" id="ARBA00023054"/>
    </source>
</evidence>
<evidence type="ECO:0000256" key="8">
    <source>
        <dbReference type="SAM" id="MobiDB-lite"/>
    </source>
</evidence>
<name>A0AAD8ZE64_9TELE</name>
<keyword evidence="6" id="KW-1015">Disulfide bond</keyword>
<dbReference type="Proteomes" id="UP001239994">
    <property type="component" value="Unassembled WGS sequence"/>
</dbReference>
<evidence type="ECO:0000259" key="9">
    <source>
        <dbReference type="PROSITE" id="PS50871"/>
    </source>
</evidence>
<feature type="region of interest" description="Disordered" evidence="8">
    <location>
        <begin position="291"/>
        <end position="313"/>
    </location>
</feature>
<keyword evidence="4" id="KW-0732">Signal</keyword>
<evidence type="ECO:0000256" key="1">
    <source>
        <dbReference type="ARBA" id="ARBA00004498"/>
    </source>
</evidence>
<comment type="caution">
    <text evidence="11">The sequence shown here is derived from an EMBL/GenBank/DDBJ whole genome shotgun (WGS) entry which is preliminary data.</text>
</comment>
<accession>A0AAD8ZE64</accession>
<dbReference type="SMART" id="SM00110">
    <property type="entry name" value="C1Q"/>
    <property type="match status" value="1"/>
</dbReference>